<evidence type="ECO:0000256" key="8">
    <source>
        <dbReference type="ARBA" id="ARBA00023136"/>
    </source>
</evidence>
<feature type="domain" description="Sugar phosphate transporter" evidence="11">
    <location>
        <begin position="158"/>
        <end position="447"/>
    </location>
</feature>
<dbReference type="EMBL" id="JAMSHJ010000004">
    <property type="protein sequence ID" value="KAI5414651.1"/>
    <property type="molecule type" value="Genomic_DNA"/>
</dbReference>
<keyword evidence="5 9" id="KW-0812">Transmembrane</keyword>
<keyword evidence="8 9" id="KW-0472">Membrane</keyword>
<dbReference type="AlphaFoldDB" id="A0A9D5APF7"/>
<dbReference type="NCBIfam" id="TIGR00817">
    <property type="entry name" value="tpt"/>
    <property type="match status" value="1"/>
</dbReference>
<protein>
    <submittedName>
        <fullName evidence="12">Glycerol-3-phosphate O-acyltransferase 2</fullName>
    </submittedName>
</protein>
<keyword evidence="4" id="KW-0934">Plastid</keyword>
<dbReference type="OrthoDB" id="6418713at2759"/>
<evidence type="ECO:0000256" key="10">
    <source>
        <dbReference type="SAM" id="SignalP"/>
    </source>
</evidence>
<dbReference type="GO" id="GO:0031969">
    <property type="term" value="C:chloroplast membrane"/>
    <property type="evidence" value="ECO:0007669"/>
    <property type="project" value="UniProtKB-SubCell"/>
</dbReference>
<organism evidence="12 13">
    <name type="scientific">Pisum sativum</name>
    <name type="common">Garden pea</name>
    <name type="synonym">Lathyrus oleraceus</name>
    <dbReference type="NCBI Taxonomy" id="3888"/>
    <lineage>
        <taxon>Eukaryota</taxon>
        <taxon>Viridiplantae</taxon>
        <taxon>Streptophyta</taxon>
        <taxon>Embryophyta</taxon>
        <taxon>Tracheophyta</taxon>
        <taxon>Spermatophyta</taxon>
        <taxon>Magnoliopsida</taxon>
        <taxon>eudicotyledons</taxon>
        <taxon>Gunneridae</taxon>
        <taxon>Pentapetalae</taxon>
        <taxon>rosids</taxon>
        <taxon>fabids</taxon>
        <taxon>Fabales</taxon>
        <taxon>Fabaceae</taxon>
        <taxon>Papilionoideae</taxon>
        <taxon>50 kb inversion clade</taxon>
        <taxon>NPAAA clade</taxon>
        <taxon>Hologalegina</taxon>
        <taxon>IRL clade</taxon>
        <taxon>Fabeae</taxon>
        <taxon>Lathyrus</taxon>
    </lineage>
</organism>
<dbReference type="InterPro" id="IPR004853">
    <property type="entry name" value="Sugar_P_trans_dom"/>
</dbReference>
<dbReference type="Proteomes" id="UP001058974">
    <property type="component" value="Chromosome 4"/>
</dbReference>
<sequence length="451" mass="49535">MPPFLGKTVLILLFLFVLFSLAAPSIFLTSSHFPSSLPSLNHKSHQHNHFLHSSTTFFSSIIIIITMISQLNFTSSSLPFTPLSSSKPKLSTTLTFHNVAKNTIHFKPLYLSSTQNFSFSTAKRVTECHAYEADRSESEPAPLAVNIDVPVEPVAQKMKIGLYFATWWALNVVFNIYNKKVLNAFPYPWLTSTLSLAAGSLIMLISWATRVADVPKVDFDFWKALFPVAVAHTIGHVAATVSMSKVAVSFTHIIKSGEPAFSVLVSRFLLGESFPLQVYLSLLPIIGGCALAAVTELNFNMIGFMGAMISNVAFVFRNIFSKKGMKGMSVSGMNYYACLSILSLLLLTPFAIAVEGPALWAAGWQTAVSQIGPNFVWWVAAQSVFYHLYNQVSYMSLDQISPLTFSIGNTMKRISVIVSSILIFRTPIQPNNALGAAIAILGTFLYSQAKQ</sequence>
<dbReference type="GO" id="GO:0015605">
    <property type="term" value="F:organophosphate ester transmembrane transporter activity"/>
    <property type="evidence" value="ECO:0007669"/>
    <property type="project" value="UniProtKB-ARBA"/>
</dbReference>
<comment type="caution">
    <text evidence="12">The sequence shown here is derived from an EMBL/GenBank/DDBJ whole genome shotgun (WGS) entry which is preliminary data.</text>
</comment>
<feature type="transmembrane region" description="Helical" evidence="9">
    <location>
        <begin position="301"/>
        <end position="320"/>
    </location>
</feature>
<keyword evidence="10" id="KW-0732">Signal</keyword>
<keyword evidence="13" id="KW-1185">Reference proteome</keyword>
<name>A0A9D5APF7_PEA</name>
<dbReference type="PANTHER" id="PTHR11132">
    <property type="entry name" value="SOLUTE CARRIER FAMILY 35"/>
    <property type="match status" value="1"/>
</dbReference>
<evidence type="ECO:0000313" key="13">
    <source>
        <dbReference type="Proteomes" id="UP001058974"/>
    </source>
</evidence>
<keyword evidence="2" id="KW-0813">Transport</keyword>
<dbReference type="InterPro" id="IPR050186">
    <property type="entry name" value="TPT_transporter"/>
</dbReference>
<reference evidence="12 13" key="1">
    <citation type="journal article" date="2022" name="Nat. Genet.">
        <title>Improved pea reference genome and pan-genome highlight genomic features and evolutionary characteristics.</title>
        <authorList>
            <person name="Yang T."/>
            <person name="Liu R."/>
            <person name="Luo Y."/>
            <person name="Hu S."/>
            <person name="Wang D."/>
            <person name="Wang C."/>
            <person name="Pandey M.K."/>
            <person name="Ge S."/>
            <person name="Xu Q."/>
            <person name="Li N."/>
            <person name="Li G."/>
            <person name="Huang Y."/>
            <person name="Saxena R.K."/>
            <person name="Ji Y."/>
            <person name="Li M."/>
            <person name="Yan X."/>
            <person name="He Y."/>
            <person name="Liu Y."/>
            <person name="Wang X."/>
            <person name="Xiang C."/>
            <person name="Varshney R.K."/>
            <person name="Ding H."/>
            <person name="Gao S."/>
            <person name="Zong X."/>
        </authorList>
    </citation>
    <scope>NUCLEOTIDE SEQUENCE [LARGE SCALE GENOMIC DNA]</scope>
    <source>
        <strain evidence="12 13">cv. Zhongwan 6</strain>
    </source>
</reference>
<dbReference type="SUPFAM" id="SSF103481">
    <property type="entry name" value="Multidrug resistance efflux transporter EmrE"/>
    <property type="match status" value="2"/>
</dbReference>
<feature type="chain" id="PRO_5038540239" evidence="10">
    <location>
        <begin position="23"/>
        <end position="451"/>
    </location>
</feature>
<evidence type="ECO:0000256" key="6">
    <source>
        <dbReference type="ARBA" id="ARBA00022946"/>
    </source>
</evidence>
<proteinExistence type="predicted"/>
<evidence type="ECO:0000259" key="11">
    <source>
        <dbReference type="Pfam" id="PF03151"/>
    </source>
</evidence>
<feature type="transmembrane region" description="Helical" evidence="9">
    <location>
        <begin position="189"/>
        <end position="208"/>
    </location>
</feature>
<dbReference type="InterPro" id="IPR004696">
    <property type="entry name" value="Tpt_PEP_transl"/>
</dbReference>
<dbReference type="Gramene" id="Psat04G0021500-T1">
    <property type="protein sequence ID" value="KAI5414651.1"/>
    <property type="gene ID" value="KIW84_040215"/>
</dbReference>
<keyword evidence="6" id="KW-0809">Transit peptide</keyword>
<evidence type="ECO:0000256" key="1">
    <source>
        <dbReference type="ARBA" id="ARBA00004508"/>
    </source>
</evidence>
<feature type="transmembrane region" description="Helical" evidence="9">
    <location>
        <begin position="160"/>
        <end position="177"/>
    </location>
</feature>
<evidence type="ECO:0000256" key="5">
    <source>
        <dbReference type="ARBA" id="ARBA00022692"/>
    </source>
</evidence>
<keyword evidence="7 9" id="KW-1133">Transmembrane helix</keyword>
<keyword evidence="3" id="KW-0150">Chloroplast</keyword>
<comment type="subcellular location">
    <subcellularLocation>
        <location evidence="1">Plastid</location>
        <location evidence="1">Chloroplast membrane</location>
        <topology evidence="1">Multi-pass membrane protein</topology>
    </subcellularLocation>
</comment>
<feature type="transmembrane region" description="Helical" evidence="9">
    <location>
        <begin position="48"/>
        <end position="68"/>
    </location>
</feature>
<evidence type="ECO:0000256" key="3">
    <source>
        <dbReference type="ARBA" id="ARBA00022528"/>
    </source>
</evidence>
<evidence type="ECO:0000313" key="12">
    <source>
        <dbReference type="EMBL" id="KAI5414651.1"/>
    </source>
</evidence>
<evidence type="ECO:0000256" key="9">
    <source>
        <dbReference type="SAM" id="Phobius"/>
    </source>
</evidence>
<accession>A0A9D5APF7</accession>
<dbReference type="GO" id="GO:0015120">
    <property type="term" value="F:phosphoglycerate transmembrane transporter activity"/>
    <property type="evidence" value="ECO:0007669"/>
    <property type="project" value="UniProtKB-ARBA"/>
</dbReference>
<dbReference type="Pfam" id="PF03151">
    <property type="entry name" value="TPT"/>
    <property type="match status" value="1"/>
</dbReference>
<gene>
    <name evidence="12" type="ORF">KIW84_040215</name>
</gene>
<feature type="signal peptide" evidence="10">
    <location>
        <begin position="1"/>
        <end position="22"/>
    </location>
</feature>
<feature type="transmembrane region" description="Helical" evidence="9">
    <location>
        <begin position="332"/>
        <end position="351"/>
    </location>
</feature>
<feature type="transmembrane region" description="Helical" evidence="9">
    <location>
        <begin position="371"/>
        <end position="389"/>
    </location>
</feature>
<evidence type="ECO:0000256" key="7">
    <source>
        <dbReference type="ARBA" id="ARBA00022989"/>
    </source>
</evidence>
<evidence type="ECO:0000256" key="4">
    <source>
        <dbReference type="ARBA" id="ARBA00022640"/>
    </source>
</evidence>
<dbReference type="InterPro" id="IPR037185">
    <property type="entry name" value="EmrE-like"/>
</dbReference>
<evidence type="ECO:0000256" key="2">
    <source>
        <dbReference type="ARBA" id="ARBA00022448"/>
    </source>
</evidence>